<dbReference type="EMBL" id="JARJCN010000007">
    <property type="protein sequence ID" value="KAJ7099286.1"/>
    <property type="molecule type" value="Genomic_DNA"/>
</dbReference>
<evidence type="ECO:0000313" key="1">
    <source>
        <dbReference type="EMBL" id="KAJ7099286.1"/>
    </source>
</evidence>
<dbReference type="Proteomes" id="UP001222325">
    <property type="component" value="Unassembled WGS sequence"/>
</dbReference>
<gene>
    <name evidence="1" type="ORF">B0H15DRAFT_944698</name>
</gene>
<evidence type="ECO:0000313" key="2">
    <source>
        <dbReference type="Proteomes" id="UP001222325"/>
    </source>
</evidence>
<organism evidence="1 2">
    <name type="scientific">Mycena belliarum</name>
    <dbReference type="NCBI Taxonomy" id="1033014"/>
    <lineage>
        <taxon>Eukaryota</taxon>
        <taxon>Fungi</taxon>
        <taxon>Dikarya</taxon>
        <taxon>Basidiomycota</taxon>
        <taxon>Agaricomycotina</taxon>
        <taxon>Agaricomycetes</taxon>
        <taxon>Agaricomycetidae</taxon>
        <taxon>Agaricales</taxon>
        <taxon>Marasmiineae</taxon>
        <taxon>Mycenaceae</taxon>
        <taxon>Mycena</taxon>
    </lineage>
</organism>
<dbReference type="AlphaFoldDB" id="A0AAD6UCQ5"/>
<sequence length="279" mass="31124">MAMNPVQELRDYIKASGMQSPPSNAQISGSPAHLAVRVRSPSPAYIDANITHHPNALFKRSVPPLDIIILALRALLAAPGTPRLHDIPDVLDFATTIEFYRTLALQKAEEALALHARLSDADVHRLRAHCAADSDLREVYIEMLLQYAQLDIYRLWTRAPPCTAAVTLRLCEYFPALNALYTRTVPQSPRLFHCDLSLAERALLRARGLDCCRFLRDSFAWAAAHGLPLETAFQTAAFADAFPCEISVEKLRNSMEYYMAAIEGMVNELQDMFPQSEAS</sequence>
<keyword evidence="2" id="KW-1185">Reference proteome</keyword>
<protein>
    <submittedName>
        <fullName evidence="1">Uncharacterized protein</fullName>
    </submittedName>
</protein>
<accession>A0AAD6UCQ5</accession>
<comment type="caution">
    <text evidence="1">The sequence shown here is derived from an EMBL/GenBank/DDBJ whole genome shotgun (WGS) entry which is preliminary data.</text>
</comment>
<name>A0AAD6UCQ5_9AGAR</name>
<proteinExistence type="predicted"/>
<reference evidence="1" key="1">
    <citation type="submission" date="2023-03" db="EMBL/GenBank/DDBJ databases">
        <title>Massive genome expansion in bonnet fungi (Mycena s.s.) driven by repeated elements and novel gene families across ecological guilds.</title>
        <authorList>
            <consortium name="Lawrence Berkeley National Laboratory"/>
            <person name="Harder C.B."/>
            <person name="Miyauchi S."/>
            <person name="Viragh M."/>
            <person name="Kuo A."/>
            <person name="Thoen E."/>
            <person name="Andreopoulos B."/>
            <person name="Lu D."/>
            <person name="Skrede I."/>
            <person name="Drula E."/>
            <person name="Henrissat B."/>
            <person name="Morin E."/>
            <person name="Kohler A."/>
            <person name="Barry K."/>
            <person name="LaButti K."/>
            <person name="Morin E."/>
            <person name="Salamov A."/>
            <person name="Lipzen A."/>
            <person name="Mereny Z."/>
            <person name="Hegedus B."/>
            <person name="Baldrian P."/>
            <person name="Stursova M."/>
            <person name="Weitz H."/>
            <person name="Taylor A."/>
            <person name="Grigoriev I.V."/>
            <person name="Nagy L.G."/>
            <person name="Martin F."/>
            <person name="Kauserud H."/>
        </authorList>
    </citation>
    <scope>NUCLEOTIDE SEQUENCE</scope>
    <source>
        <strain evidence="1">CBHHK173m</strain>
    </source>
</reference>